<keyword evidence="2" id="KW-0813">Transport</keyword>
<proteinExistence type="predicted"/>
<organism evidence="8">
    <name type="scientific">Tepidanaerobacter syntrophicus</name>
    <dbReference type="NCBI Taxonomy" id="224999"/>
    <lineage>
        <taxon>Bacteria</taxon>
        <taxon>Bacillati</taxon>
        <taxon>Bacillota</taxon>
        <taxon>Clostridia</taxon>
        <taxon>Thermosediminibacterales</taxon>
        <taxon>Tepidanaerobacteraceae</taxon>
        <taxon>Tepidanaerobacter</taxon>
    </lineage>
</organism>
<dbReference type="Gene3D" id="1.10.3860.10">
    <property type="entry name" value="Sodium:dicarboxylate symporter"/>
    <property type="match status" value="1"/>
</dbReference>
<dbReference type="InterPro" id="IPR001991">
    <property type="entry name" value="Na-dicarboxylate_symporter"/>
</dbReference>
<evidence type="ECO:0000256" key="6">
    <source>
        <dbReference type="SAM" id="MobiDB-lite"/>
    </source>
</evidence>
<dbReference type="GO" id="GO:0015293">
    <property type="term" value="F:symporter activity"/>
    <property type="evidence" value="ECO:0007669"/>
    <property type="project" value="InterPro"/>
</dbReference>
<keyword evidence="5 7" id="KW-0472">Membrane</keyword>
<feature type="transmembrane region" description="Helical" evidence="7">
    <location>
        <begin position="334"/>
        <end position="360"/>
    </location>
</feature>
<feature type="transmembrane region" description="Helical" evidence="7">
    <location>
        <begin position="76"/>
        <end position="100"/>
    </location>
</feature>
<protein>
    <submittedName>
        <fullName evidence="8">Na+/H+-dicarboxylate symporter</fullName>
    </submittedName>
</protein>
<dbReference type="PRINTS" id="PR00173">
    <property type="entry name" value="EDTRNSPORT"/>
</dbReference>
<evidence type="ECO:0000256" key="3">
    <source>
        <dbReference type="ARBA" id="ARBA00022692"/>
    </source>
</evidence>
<feature type="transmembrane region" description="Helical" evidence="7">
    <location>
        <begin position="120"/>
        <end position="142"/>
    </location>
</feature>
<feature type="transmembrane region" description="Helical" evidence="7">
    <location>
        <begin position="308"/>
        <end position="328"/>
    </location>
</feature>
<evidence type="ECO:0000313" key="9">
    <source>
        <dbReference type="Proteomes" id="UP000062160"/>
    </source>
</evidence>
<dbReference type="PANTHER" id="PTHR42865:SF10">
    <property type="entry name" value="SODIUM:DICARBOXYLATE SYMPORTER FAMILY PROTEIN"/>
    <property type="match status" value="1"/>
</dbReference>
<dbReference type="STRING" id="224999.GCA_001485475_00973"/>
<evidence type="ECO:0000256" key="4">
    <source>
        <dbReference type="ARBA" id="ARBA00022989"/>
    </source>
</evidence>
<dbReference type="AlphaFoldDB" id="A0A0U9HGF3"/>
<dbReference type="EMBL" id="DF977000">
    <property type="protein sequence ID" value="GAQ24964.1"/>
    <property type="molecule type" value="Genomic_DNA"/>
</dbReference>
<dbReference type="InterPro" id="IPR036458">
    <property type="entry name" value="Na:dicarbo_symporter_sf"/>
</dbReference>
<evidence type="ECO:0000313" key="8">
    <source>
        <dbReference type="EMBL" id="GAQ24964.1"/>
    </source>
</evidence>
<keyword evidence="4 7" id="KW-1133">Transmembrane helix</keyword>
<dbReference type="PANTHER" id="PTHR42865">
    <property type="entry name" value="PROTON/GLUTAMATE-ASPARTATE SYMPORTER"/>
    <property type="match status" value="1"/>
</dbReference>
<feature type="transmembrane region" description="Helical" evidence="7">
    <location>
        <begin position="12"/>
        <end position="36"/>
    </location>
</feature>
<feature type="transmembrane region" description="Helical" evidence="7">
    <location>
        <begin position="42"/>
        <end position="64"/>
    </location>
</feature>
<keyword evidence="3 7" id="KW-0812">Transmembrane</keyword>
<name>A0A0U9HGF3_9FIRM</name>
<comment type="subcellular location">
    <subcellularLocation>
        <location evidence="1">Membrane</location>
        <topology evidence="1">Multi-pass membrane protein</topology>
    </subcellularLocation>
</comment>
<dbReference type="GO" id="GO:0005886">
    <property type="term" value="C:plasma membrane"/>
    <property type="evidence" value="ECO:0007669"/>
    <property type="project" value="TreeGrafter"/>
</dbReference>
<feature type="transmembrane region" description="Helical" evidence="7">
    <location>
        <begin position="198"/>
        <end position="220"/>
    </location>
</feature>
<evidence type="ECO:0000256" key="1">
    <source>
        <dbReference type="ARBA" id="ARBA00004141"/>
    </source>
</evidence>
<gene>
    <name evidence="8" type="ORF">TSYNT_6349</name>
</gene>
<keyword evidence="9" id="KW-1185">Reference proteome</keyword>
<dbReference type="Pfam" id="PF00375">
    <property type="entry name" value="SDF"/>
    <property type="match status" value="1"/>
</dbReference>
<dbReference type="RefSeq" id="WP_238142634.1">
    <property type="nucleotide sequence ID" value="NZ_DF977000.1"/>
</dbReference>
<evidence type="ECO:0000256" key="7">
    <source>
        <dbReference type="SAM" id="Phobius"/>
    </source>
</evidence>
<feature type="region of interest" description="Disordered" evidence="6">
    <location>
        <begin position="394"/>
        <end position="415"/>
    </location>
</feature>
<accession>A0A0U9HGF3</accession>
<feature type="transmembrane region" description="Helical" evidence="7">
    <location>
        <begin position="163"/>
        <end position="186"/>
    </location>
</feature>
<dbReference type="SUPFAM" id="SSF118215">
    <property type="entry name" value="Proton glutamate symport protein"/>
    <property type="match status" value="1"/>
</dbReference>
<dbReference type="Proteomes" id="UP000062160">
    <property type="component" value="Unassembled WGS sequence"/>
</dbReference>
<evidence type="ECO:0000256" key="2">
    <source>
        <dbReference type="ARBA" id="ARBA00022448"/>
    </source>
</evidence>
<evidence type="ECO:0000256" key="5">
    <source>
        <dbReference type="ARBA" id="ARBA00023136"/>
    </source>
</evidence>
<sequence>MAKNKGGSSLIVKLLVSIVIGIIIGLVVPKSVMVAISTIKYFLGQIIFFTIPLIILGFIAPAIAELKSNASRLMTITILLAYLSSVGAAAFAMISGYAIIPHLSIAANLGNLREVPNPLIELSIPQIFSVMSALVLALMVGLAAANTKAETAKKLLQEFQKMVLYIVQSIIIPILPVFIASTFAGLAYEGSITKQLPVFLQIIVLVILGHWIWLAVLYSLGGVISGINPLNVLKHYGPAYMTAVGTMSSAATLPIALECIHKNNEIPRHIQDFVIPLCNTVHLCGSVLTETFFVMAVSKILYGTMPPLTQMITFIFLLGLFGVAAPGVPGGTVMASLGLITSVLGFDQAGVAMVLSIFALQDSFGTACNVTGDGAIALMVTGIAQRFMKEEMEYEKPGTDKTKEGLKRGEKAYES</sequence>
<reference evidence="8" key="1">
    <citation type="journal article" date="2016" name="Genome Announc.">
        <title>Draft Genome Sequence of the Syntrophic Lactate-Degrading Bacterium Tepidanaerobacter syntrophicus JLT.</title>
        <authorList>
            <person name="Matsuura N."/>
            <person name="Ohashi A."/>
            <person name="Tourlousse D.M."/>
            <person name="Sekiguchi Y."/>
        </authorList>
    </citation>
    <scope>NUCLEOTIDE SEQUENCE [LARGE SCALE GENOMIC DNA]</scope>
    <source>
        <strain evidence="8">JL</strain>
    </source>
</reference>